<protein>
    <submittedName>
        <fullName evidence="1">Uncharacterized protein</fullName>
    </submittedName>
</protein>
<dbReference type="GeneID" id="20193210"/>
<evidence type="ECO:0000313" key="2">
    <source>
        <dbReference type="Proteomes" id="UP000018817"/>
    </source>
</evidence>
<gene>
    <name evidence="1" type="ORF">PPTG_24611</name>
</gene>
<dbReference type="RefSeq" id="XP_008916219.1">
    <property type="nucleotide sequence ID" value="XM_008917971.1"/>
</dbReference>
<organism evidence="1 2">
    <name type="scientific">Phytophthora nicotianae (strain INRA-310)</name>
    <name type="common">Phytophthora parasitica</name>
    <dbReference type="NCBI Taxonomy" id="761204"/>
    <lineage>
        <taxon>Eukaryota</taxon>
        <taxon>Sar</taxon>
        <taxon>Stramenopiles</taxon>
        <taxon>Oomycota</taxon>
        <taxon>Peronosporomycetes</taxon>
        <taxon>Peronosporales</taxon>
        <taxon>Peronosporaceae</taxon>
        <taxon>Phytophthora</taxon>
    </lineage>
</organism>
<dbReference type="Proteomes" id="UP000018817">
    <property type="component" value="Unassembled WGS sequence"/>
</dbReference>
<dbReference type="VEuPathDB" id="FungiDB:PPTG_24611"/>
<dbReference type="EMBL" id="KI669688">
    <property type="protein sequence ID" value="ETM98482.1"/>
    <property type="molecule type" value="Genomic_DNA"/>
</dbReference>
<evidence type="ECO:0000313" key="1">
    <source>
        <dbReference type="EMBL" id="ETM98482.1"/>
    </source>
</evidence>
<dbReference type="PROSITE" id="PS51257">
    <property type="entry name" value="PROKAR_LIPOPROTEIN"/>
    <property type="match status" value="1"/>
</dbReference>
<proteinExistence type="predicted"/>
<reference evidence="2" key="1">
    <citation type="submission" date="2011-12" db="EMBL/GenBank/DDBJ databases">
        <authorList>
            <consortium name="The Broad Institute Genome Sequencing Platform"/>
            <person name="Russ C."/>
            <person name="Tyler B."/>
            <person name="Panabieres F."/>
            <person name="Shan W."/>
            <person name="Tripathy S."/>
            <person name="Grunwald N."/>
            <person name="Machado M."/>
            <person name="Young S.K."/>
            <person name="Zeng Q."/>
            <person name="Gargeya S."/>
            <person name="Fitzgerald M."/>
            <person name="Haas B."/>
            <person name="Abouelleil A."/>
            <person name="Alvarado L."/>
            <person name="Arachchi H.M."/>
            <person name="Berlin A."/>
            <person name="Chapman S.B."/>
            <person name="Gearin G."/>
            <person name="Goldberg J."/>
            <person name="Griggs A."/>
            <person name="Gujja S."/>
            <person name="Hansen M."/>
            <person name="Heiman D."/>
            <person name="Howarth C."/>
            <person name="Larimer J."/>
            <person name="Lui A."/>
            <person name="MacDonald P.J.P."/>
            <person name="McCowen C."/>
            <person name="Montmayeur A."/>
            <person name="Murphy C."/>
            <person name="Neiman D."/>
            <person name="Pearson M."/>
            <person name="Priest M."/>
            <person name="Roberts A."/>
            <person name="Saif S."/>
            <person name="Shea T."/>
            <person name="Sisk P."/>
            <person name="Stolte C."/>
            <person name="Sykes S."/>
            <person name="Wortman J."/>
            <person name="Nusbaum C."/>
            <person name="Birren B."/>
        </authorList>
    </citation>
    <scope>NUCLEOTIDE SEQUENCE [LARGE SCALE GENOMIC DNA]</scope>
    <source>
        <strain evidence="2">INRA-310</strain>
    </source>
</reference>
<sequence>MTRGTGLMGSQNVVASTACVYGYADSRVLTAGERPQLLSSDWIVEPENSKGSVDSS</sequence>
<dbReference type="AlphaFoldDB" id="W2PBR1"/>
<accession>W2PBR1</accession>
<reference evidence="1 2" key="2">
    <citation type="submission" date="2013-11" db="EMBL/GenBank/DDBJ databases">
        <title>The Genome Sequence of Phytophthora parasitica INRA-310.</title>
        <authorList>
            <consortium name="The Broad Institute Genomics Platform"/>
            <person name="Russ C."/>
            <person name="Tyler B."/>
            <person name="Panabieres F."/>
            <person name="Shan W."/>
            <person name="Tripathy S."/>
            <person name="Grunwald N."/>
            <person name="Machado M."/>
            <person name="Johnson C.S."/>
            <person name="Arredondo F."/>
            <person name="Hong C."/>
            <person name="Coffey M."/>
            <person name="Young S.K."/>
            <person name="Zeng Q."/>
            <person name="Gargeya S."/>
            <person name="Fitzgerald M."/>
            <person name="Abouelleil A."/>
            <person name="Alvarado L."/>
            <person name="Chapman S.B."/>
            <person name="Gainer-Dewar J."/>
            <person name="Goldberg J."/>
            <person name="Griggs A."/>
            <person name="Gujja S."/>
            <person name="Hansen M."/>
            <person name="Howarth C."/>
            <person name="Imamovic A."/>
            <person name="Ireland A."/>
            <person name="Larimer J."/>
            <person name="McCowan C."/>
            <person name="Murphy C."/>
            <person name="Pearson M."/>
            <person name="Poon T.W."/>
            <person name="Priest M."/>
            <person name="Roberts A."/>
            <person name="Saif S."/>
            <person name="Shea T."/>
            <person name="Sykes S."/>
            <person name="Wortman J."/>
            <person name="Nusbaum C."/>
            <person name="Birren B."/>
        </authorList>
    </citation>
    <scope>NUCLEOTIDE SEQUENCE [LARGE SCALE GENOMIC DNA]</scope>
    <source>
        <strain evidence="1 2">INRA-310</strain>
    </source>
</reference>
<name>W2PBR1_PHYN3</name>